<proteinExistence type="predicted"/>
<dbReference type="Proteomes" id="UP001642464">
    <property type="component" value="Unassembled WGS sequence"/>
</dbReference>
<comment type="caution">
    <text evidence="1">The sequence shown here is derived from an EMBL/GenBank/DDBJ whole genome shotgun (WGS) entry which is preliminary data.</text>
</comment>
<gene>
    <name evidence="1" type="ORF">SCF082_LOCUS2372</name>
</gene>
<dbReference type="InterPro" id="IPR042541">
    <property type="entry name" value="BART_sf"/>
</dbReference>
<accession>A0ABP0HKL5</accession>
<dbReference type="EMBL" id="CAXAMM010001148">
    <property type="protein sequence ID" value="CAK8990763.1"/>
    <property type="molecule type" value="Genomic_DNA"/>
</dbReference>
<evidence type="ECO:0000313" key="2">
    <source>
        <dbReference type="Proteomes" id="UP001642464"/>
    </source>
</evidence>
<reference evidence="1 2" key="1">
    <citation type="submission" date="2024-02" db="EMBL/GenBank/DDBJ databases">
        <authorList>
            <person name="Chen Y."/>
            <person name="Shah S."/>
            <person name="Dougan E. K."/>
            <person name="Thang M."/>
            <person name="Chan C."/>
        </authorList>
    </citation>
    <scope>NUCLEOTIDE SEQUENCE [LARGE SCALE GENOMIC DNA]</scope>
</reference>
<dbReference type="Pfam" id="PF11527">
    <property type="entry name" value="ARL2_Bind_BART"/>
    <property type="match status" value="1"/>
</dbReference>
<dbReference type="Gene3D" id="1.20.1520.10">
    <property type="entry name" value="ADP-ribosylation factor-like 2-binding protein, domain"/>
    <property type="match status" value="1"/>
</dbReference>
<keyword evidence="2" id="KW-1185">Reference proteome</keyword>
<sequence>MATSDFAYDFVEDQTSPRLRQKEHEDWLITSSLEPLRDGLEDCNFQHLLQEFAAEHAGDFMALWPDGSHPLLWTLRHQEYTNIFESQLENTLAEIGMTRESFQSTMQHLHEVRETLGDTAENLDSFLTSLTAAADYDTFLKVMLNEMIRQQEAGILAAAPGSQQIQVTVPEGLSIDADYRRGYPPTMQTMPVEYQGYTYQVPIPSGYGPGASFNVTVAMPCLS</sequence>
<dbReference type="InterPro" id="IPR023379">
    <property type="entry name" value="BART_dom"/>
</dbReference>
<protein>
    <submittedName>
        <fullName evidence="1">ARL2_Bind_BART domain-containing protein</fullName>
    </submittedName>
</protein>
<name>A0ABP0HKL5_9DINO</name>
<organism evidence="1 2">
    <name type="scientific">Durusdinium trenchii</name>
    <dbReference type="NCBI Taxonomy" id="1381693"/>
    <lineage>
        <taxon>Eukaryota</taxon>
        <taxon>Sar</taxon>
        <taxon>Alveolata</taxon>
        <taxon>Dinophyceae</taxon>
        <taxon>Suessiales</taxon>
        <taxon>Symbiodiniaceae</taxon>
        <taxon>Durusdinium</taxon>
    </lineage>
</organism>
<evidence type="ECO:0000313" key="1">
    <source>
        <dbReference type="EMBL" id="CAK8990763.1"/>
    </source>
</evidence>